<evidence type="ECO:0000256" key="2">
    <source>
        <dbReference type="PROSITE-ProRule" id="PRU00192"/>
    </source>
</evidence>
<dbReference type="Ensembl" id="ENSPMET00000009137.1">
    <property type="protein sequence ID" value="ENSPMEP00000004467.1"/>
    <property type="gene ID" value="ENSPMEG00000005721.1"/>
</dbReference>
<dbReference type="GO" id="GO:0051017">
    <property type="term" value="P:actin filament bundle assembly"/>
    <property type="evidence" value="ECO:0007669"/>
    <property type="project" value="TreeGrafter"/>
</dbReference>
<dbReference type="PROSITE" id="PS50002">
    <property type="entry name" value="SH3"/>
    <property type="match status" value="1"/>
</dbReference>
<evidence type="ECO:0000256" key="3">
    <source>
        <dbReference type="SAM" id="MobiDB-lite"/>
    </source>
</evidence>
<evidence type="ECO:0000313" key="7">
    <source>
        <dbReference type="Proteomes" id="UP000261480"/>
    </source>
</evidence>
<dbReference type="Pfam" id="PF07653">
    <property type="entry name" value="SH3_2"/>
    <property type="match status" value="1"/>
</dbReference>
<feature type="domain" description="IMD" evidence="5">
    <location>
        <begin position="75"/>
        <end position="207"/>
    </location>
</feature>
<keyword evidence="7" id="KW-1185">Reference proteome</keyword>
<proteinExistence type="predicted"/>
<accession>A0A3B3WP34</accession>
<evidence type="ECO:0000259" key="4">
    <source>
        <dbReference type="PROSITE" id="PS50002"/>
    </source>
</evidence>
<keyword evidence="1 2" id="KW-0728">SH3 domain</keyword>
<dbReference type="Pfam" id="PF08397">
    <property type="entry name" value="IMD"/>
    <property type="match status" value="1"/>
</dbReference>
<dbReference type="PANTHER" id="PTHR14206">
    <property type="entry name" value="BRAIN-SPECIFIC ANGIOGENESIS INHIBITOR 1-ASSOCIATED PROTEIN 2"/>
    <property type="match status" value="1"/>
</dbReference>
<evidence type="ECO:0000256" key="1">
    <source>
        <dbReference type="ARBA" id="ARBA00022443"/>
    </source>
</evidence>
<dbReference type="PANTHER" id="PTHR14206:SF5">
    <property type="entry name" value="BRAIN-SPECIFIC ANGIOGENESIS INHIBITOR 1-ASSOCIATED PROTEIN 2-LIKE PROTEIN 2"/>
    <property type="match status" value="1"/>
</dbReference>
<protein>
    <recommendedName>
        <fullName evidence="8">BAR/IMD domain containing adaptor protein 2 like 2a</fullName>
    </recommendedName>
</protein>
<dbReference type="SUPFAM" id="SSF103657">
    <property type="entry name" value="BAR/IMD domain-like"/>
    <property type="match status" value="1"/>
</dbReference>
<dbReference type="AlphaFoldDB" id="A0A3B3WP34"/>
<feature type="domain" description="SH3" evidence="4">
    <location>
        <begin position="336"/>
        <end position="400"/>
    </location>
</feature>
<feature type="compositionally biased region" description="Low complexity" evidence="3">
    <location>
        <begin position="467"/>
        <end position="477"/>
    </location>
</feature>
<feature type="compositionally biased region" description="Low complexity" evidence="3">
    <location>
        <begin position="428"/>
        <end position="456"/>
    </location>
</feature>
<dbReference type="InterPro" id="IPR027267">
    <property type="entry name" value="AH/BAR_dom_sf"/>
</dbReference>
<dbReference type="STRING" id="48701.ENSPMEP00000004467"/>
<dbReference type="SUPFAM" id="SSF50044">
    <property type="entry name" value="SH3-domain"/>
    <property type="match status" value="1"/>
</dbReference>
<reference evidence="6" key="1">
    <citation type="submission" date="2025-08" db="UniProtKB">
        <authorList>
            <consortium name="Ensembl"/>
        </authorList>
    </citation>
    <scope>IDENTIFICATION</scope>
</reference>
<feature type="compositionally biased region" description="Pro residues" evidence="3">
    <location>
        <begin position="457"/>
        <end position="466"/>
    </location>
</feature>
<dbReference type="Gene3D" id="2.30.30.40">
    <property type="entry name" value="SH3 Domains"/>
    <property type="match status" value="1"/>
</dbReference>
<dbReference type="GO" id="GO:0007009">
    <property type="term" value="P:plasma membrane organization"/>
    <property type="evidence" value="ECO:0007669"/>
    <property type="project" value="InterPro"/>
</dbReference>
<evidence type="ECO:0000259" key="5">
    <source>
        <dbReference type="PROSITE" id="PS51338"/>
    </source>
</evidence>
<dbReference type="InterPro" id="IPR036028">
    <property type="entry name" value="SH3-like_dom_sf"/>
</dbReference>
<evidence type="ECO:0008006" key="8">
    <source>
        <dbReference type="Google" id="ProtNLM"/>
    </source>
</evidence>
<feature type="region of interest" description="Disordered" evidence="3">
    <location>
        <begin position="418"/>
        <end position="510"/>
    </location>
</feature>
<dbReference type="GO" id="GO:0005654">
    <property type="term" value="C:nucleoplasm"/>
    <property type="evidence" value="ECO:0007669"/>
    <property type="project" value="TreeGrafter"/>
</dbReference>
<dbReference type="InterPro" id="IPR013606">
    <property type="entry name" value="I-BAR_dom"/>
</dbReference>
<dbReference type="SMART" id="SM00326">
    <property type="entry name" value="SH3"/>
    <property type="match status" value="1"/>
</dbReference>
<name>A0A3B3WP34_9TELE</name>
<evidence type="ECO:0000313" key="6">
    <source>
        <dbReference type="Ensembl" id="ENSPMEP00000004467.1"/>
    </source>
</evidence>
<dbReference type="GO" id="GO:0030838">
    <property type="term" value="P:positive regulation of actin filament polymerization"/>
    <property type="evidence" value="ECO:0007669"/>
    <property type="project" value="TreeGrafter"/>
</dbReference>
<dbReference type="Gene3D" id="1.20.1270.60">
    <property type="entry name" value="Arfaptin homology (AH) domain/BAR domain"/>
    <property type="match status" value="1"/>
</dbReference>
<dbReference type="PROSITE" id="PS51338">
    <property type="entry name" value="IMD"/>
    <property type="match status" value="1"/>
</dbReference>
<reference evidence="6" key="2">
    <citation type="submission" date="2025-09" db="UniProtKB">
        <authorList>
            <consortium name="Ensembl"/>
        </authorList>
    </citation>
    <scope>IDENTIFICATION</scope>
</reference>
<dbReference type="InterPro" id="IPR001452">
    <property type="entry name" value="SH3_domain"/>
</dbReference>
<dbReference type="Proteomes" id="UP000261480">
    <property type="component" value="Unplaced"/>
</dbReference>
<organism evidence="6 7">
    <name type="scientific">Poecilia mexicana</name>
    <dbReference type="NCBI Taxonomy" id="48701"/>
    <lineage>
        <taxon>Eukaryota</taxon>
        <taxon>Metazoa</taxon>
        <taxon>Chordata</taxon>
        <taxon>Craniata</taxon>
        <taxon>Vertebrata</taxon>
        <taxon>Euteleostomi</taxon>
        <taxon>Actinopterygii</taxon>
        <taxon>Neopterygii</taxon>
        <taxon>Teleostei</taxon>
        <taxon>Neoteleostei</taxon>
        <taxon>Acanthomorphata</taxon>
        <taxon>Ovalentaria</taxon>
        <taxon>Atherinomorphae</taxon>
        <taxon>Cyprinodontiformes</taxon>
        <taxon>Poeciliidae</taxon>
        <taxon>Poeciliinae</taxon>
        <taxon>Poecilia</taxon>
    </lineage>
</organism>
<dbReference type="GO" id="GO:0051764">
    <property type="term" value="P:actin crosslink formation"/>
    <property type="evidence" value="ECO:0007669"/>
    <property type="project" value="TreeGrafter"/>
</dbReference>
<sequence>MEGFQLALNSTSLFSHGALSWPRTAQTRNSVDSVQAFKKTGVVLVSITPGRLLASSSGFCFSFSTDCRAVLDVNMSGINGDQLHRSTLGIYSSLTDELNPSLQKLLSLGNHFARAFRDLVVSSEAYFTALSKIGEKAFYSSSSRSLGDVLIQIADSQRRLTKELEGVFRNFSVEVLQVMESSVQMDFDYISHSRVTYEREVHKQAAAAQQRQRRGGTGQEYLQFLKESHQEALQEEDRRYRFLAEKHCGLVQSLGLIMNKMSGPLLQKTDVWTEEVDATRRAELQRPAAVDNTGGMRAEDIRQIREEMTLGKIPSRAPSPVGSIYRSRGGGGGGGGGAVTMRAKAPHQPSGSNPTLLPFSKGQIITVKSRQPRNGWLYGYAENGSGQGWFPASYVEELDDPPMSSSSWNYTLRSGSSMSDLLDQPGVSSSSSRTSSAMSSMFDLPKPSSSSSSRSGAPPPPPPPPTQSSSKSQSGRSQNELFPRGTNPFATVKLKPTHTNDRSAPILYRR</sequence>
<dbReference type="InterPro" id="IPR027681">
    <property type="entry name" value="IRSp53/IRTKS/Pinkbar"/>
</dbReference>
<dbReference type="GO" id="GO:0005829">
    <property type="term" value="C:cytosol"/>
    <property type="evidence" value="ECO:0007669"/>
    <property type="project" value="TreeGrafter"/>
</dbReference>